<dbReference type="Pfam" id="PF18998">
    <property type="entry name" value="Flg_new_2"/>
    <property type="match status" value="1"/>
</dbReference>
<name>A0A0F5J833_9BACT</name>
<evidence type="ECO:0000256" key="1">
    <source>
        <dbReference type="SAM" id="SignalP"/>
    </source>
</evidence>
<dbReference type="STRING" id="1203610.HMPREF1536_03555"/>
<accession>A0A0F5J833</accession>
<dbReference type="EMBL" id="AQHW01000017">
    <property type="protein sequence ID" value="KKB53974.1"/>
    <property type="molecule type" value="Genomic_DNA"/>
</dbReference>
<protein>
    <recommendedName>
        <fullName evidence="2">Bacterial repeat domain-containing protein</fullName>
    </recommendedName>
</protein>
<evidence type="ECO:0000313" key="3">
    <source>
        <dbReference type="EMBL" id="KKB53974.1"/>
    </source>
</evidence>
<dbReference type="RefSeq" id="WP_028726791.1">
    <property type="nucleotide sequence ID" value="NZ_AUAE01000010.1"/>
</dbReference>
<feature type="domain" description="Bacterial repeat" evidence="2">
    <location>
        <begin position="833"/>
        <end position="899"/>
    </location>
</feature>
<gene>
    <name evidence="3" type="ORF">HMPREF1536_03555</name>
</gene>
<dbReference type="PATRIC" id="fig|1203610.3.peg.3623"/>
<feature type="signal peptide" evidence="1">
    <location>
        <begin position="1"/>
        <end position="19"/>
    </location>
</feature>
<sequence>MRTILILCLSILFLPLTLAAEGLTVTGGEENTDYSYADNVYTVLTGTALTFSGTTTTDRIVIKERVTADIILDNVDIQFTTIDQWGDGKAAFHINKNASATITLANTNILTSNGKSSGLEVPEGTSVIIQGDGQLTATGGTSSGEAGAGIGARKNWGSGNITIQSGTIIANGGNGYGYYKGNYSGYGIGSYFGENVIINGGIIAAKGGTGAISGNGDSILNLIINGGTFTNFSISGTKVIINKGTINNTDGSRITSDEIIINGGNIKITIPQRENGTGIHSIETKKLIIYGGNIFIEGQSFKNPTDVYNDNKGGNAINATESVEIYGGTINLLGGSGNPIGGNAGPGLAINSPKIIIDGGSLYAKCGSPWTVFPFDKSIIKNQNNNDIYLGITPEIANATDVSVDGVPYYISGNHPDSDNKLYLYMTGTTHKVAIRADGKVTTYDVAYNRSGNDNDGYFIFSNKAEPTPSKTSKISFDVNNITTTYTKENKELTVKLTVTETPITRSSAMNSVQLALTDGTNTYYSDRQTVTGSDEYTFTFDTQGLDAGNYTLTANYGGSATSLAANEQTKTLTIEKATPIYIIPSGLSVTYGKTLADINLPDGWAWNASETSVGNVSSSPKTFAATFTPADTKNYNTVVENLSITVNKAKPSNPKDPEVTSSSPVTYGAKLSDITITDDWQWEDGTIVPTVTNSGYMAYYPVTDYDNYDWNGISGYNKTDHQVKRTVAVTVNRADLSAADFTFTAPTDLVYNGNKKAATIKANDGLMGVGNITLKYYKESETAPVDPTEVGTYTVKIDVAEGDNYNSANDLNALEWTFTILLKQYAIAIDPAIANGTVTADKTQAIEGETVTLTVTPAQGYEQETLSYTTDGGTTKAITGTTFVMPAADVTVTATFKVSSVPPVNPPVIPDDPDDPAPVHYTVTLPTVEGATTDPAAGSYEVESWGNFSFLLTLGEGYRKDSHPVVTARGETLTPNASTGKYIIPNVQSDITVGITGIVKDVATGNESLSDGFRITTSGRLLLVTVPRATRLYLTDTSGRLILSRLLPAGDTRIDNLAAGVYLLTLEGEKTKKIIIR</sequence>
<dbReference type="InterPro" id="IPR044060">
    <property type="entry name" value="Bacterial_rp_domain"/>
</dbReference>
<evidence type="ECO:0000313" key="4">
    <source>
        <dbReference type="Proteomes" id="UP000033035"/>
    </source>
</evidence>
<evidence type="ECO:0000259" key="2">
    <source>
        <dbReference type="Pfam" id="PF18998"/>
    </source>
</evidence>
<dbReference type="Proteomes" id="UP000033035">
    <property type="component" value="Unassembled WGS sequence"/>
</dbReference>
<reference evidence="3 4" key="1">
    <citation type="submission" date="2013-04" db="EMBL/GenBank/DDBJ databases">
        <title>The Genome Sequence of Parabacteroides gordonii DSM 23371.</title>
        <authorList>
            <consortium name="The Broad Institute Genomics Platform"/>
            <person name="Earl A."/>
            <person name="Ward D."/>
            <person name="Feldgarden M."/>
            <person name="Gevers D."/>
            <person name="Martens E."/>
            <person name="Sakamoto M."/>
            <person name="Benno Y."/>
            <person name="Suzuki N."/>
            <person name="Matsunaga N."/>
            <person name="Koshihara K."/>
            <person name="Seki M."/>
            <person name="Komiya H."/>
            <person name="Walker B."/>
            <person name="Young S."/>
            <person name="Zeng Q."/>
            <person name="Gargeya S."/>
            <person name="Fitzgerald M."/>
            <person name="Haas B."/>
            <person name="Abouelleil A."/>
            <person name="Allen A.W."/>
            <person name="Alvarado L."/>
            <person name="Arachchi H.M."/>
            <person name="Berlin A.M."/>
            <person name="Chapman S.B."/>
            <person name="Gainer-Dewar J."/>
            <person name="Goldberg J."/>
            <person name="Griggs A."/>
            <person name="Gujja S."/>
            <person name="Hansen M."/>
            <person name="Howarth C."/>
            <person name="Imamovic A."/>
            <person name="Ireland A."/>
            <person name="Larimer J."/>
            <person name="McCowan C."/>
            <person name="Murphy C."/>
            <person name="Pearson M."/>
            <person name="Poon T.W."/>
            <person name="Priest M."/>
            <person name="Roberts A."/>
            <person name="Saif S."/>
            <person name="Shea T."/>
            <person name="Sisk P."/>
            <person name="Sykes S."/>
            <person name="Wortman J."/>
            <person name="Nusbaum C."/>
            <person name="Birren B."/>
        </authorList>
    </citation>
    <scope>NUCLEOTIDE SEQUENCE [LARGE SCALE GENOMIC DNA]</scope>
    <source>
        <strain evidence="3 4">MS-1</strain>
    </source>
</reference>
<feature type="chain" id="PRO_5002488857" description="Bacterial repeat domain-containing protein" evidence="1">
    <location>
        <begin position="20"/>
        <end position="1078"/>
    </location>
</feature>
<dbReference type="HOGENOM" id="CLU_281026_0_0_10"/>
<organism evidence="3 4">
    <name type="scientific">Parabacteroides gordonii MS-1 = DSM 23371</name>
    <dbReference type="NCBI Taxonomy" id="1203610"/>
    <lineage>
        <taxon>Bacteria</taxon>
        <taxon>Pseudomonadati</taxon>
        <taxon>Bacteroidota</taxon>
        <taxon>Bacteroidia</taxon>
        <taxon>Bacteroidales</taxon>
        <taxon>Tannerellaceae</taxon>
        <taxon>Parabacteroides</taxon>
    </lineage>
</organism>
<keyword evidence="1" id="KW-0732">Signal</keyword>
<proteinExistence type="predicted"/>
<comment type="caution">
    <text evidence="3">The sequence shown here is derived from an EMBL/GenBank/DDBJ whole genome shotgun (WGS) entry which is preliminary data.</text>
</comment>
<dbReference type="AlphaFoldDB" id="A0A0F5J833"/>
<keyword evidence="4" id="KW-1185">Reference proteome</keyword>